<feature type="region of interest" description="Disordered" evidence="3">
    <location>
        <begin position="455"/>
        <end position="527"/>
    </location>
</feature>
<reference evidence="6" key="1">
    <citation type="submission" date="2016-05" db="EMBL/GenBank/DDBJ databases">
        <title>Comparative genomics of biotechnologically important yeasts.</title>
        <authorList>
            <consortium name="DOE Joint Genome Institute"/>
            <person name="Riley R."/>
            <person name="Haridas S."/>
            <person name="Wolfe K.H."/>
            <person name="Lopes M.R."/>
            <person name="Hittinger C.T."/>
            <person name="Goker M."/>
            <person name="Salamov A."/>
            <person name="Wisecaver J."/>
            <person name="Long T.M."/>
            <person name="Aerts A.L."/>
            <person name="Barry K."/>
            <person name="Choi C."/>
            <person name="Clum A."/>
            <person name="Coughlan A.Y."/>
            <person name="Deshpande S."/>
            <person name="Douglass A.P."/>
            <person name="Hanson S.J."/>
            <person name="Klenk H.-P."/>
            <person name="Labutti K."/>
            <person name="Lapidus A."/>
            <person name="Lindquist E."/>
            <person name="Lipzen A."/>
            <person name="Meier-Kolthoff J.P."/>
            <person name="Ohm R.A."/>
            <person name="Otillar R.P."/>
            <person name="Pangilinan J."/>
            <person name="Peng Y."/>
            <person name="Rokas A."/>
            <person name="Rosa C.A."/>
            <person name="Scheuner C."/>
            <person name="Sibirny A.A."/>
            <person name="Slot J.C."/>
            <person name="Stielow J.B."/>
            <person name="Sun H."/>
            <person name="Kurtzman C.P."/>
            <person name="Blackwell M."/>
            <person name="Grigoriev I.V."/>
            <person name="Jeffries T.W."/>
        </authorList>
    </citation>
    <scope>NUCLEOTIDE SEQUENCE [LARGE SCALE GENOMIC DNA]</scope>
    <source>
        <strain evidence="6">NRRL Y-1933</strain>
    </source>
</reference>
<dbReference type="RefSeq" id="XP_020076808.1">
    <property type="nucleotide sequence ID" value="XM_020221079.1"/>
</dbReference>
<feature type="compositionally biased region" description="Low complexity" evidence="3">
    <location>
        <begin position="45"/>
        <end position="58"/>
    </location>
</feature>
<dbReference type="PANTHER" id="PTHR23003:SF3">
    <property type="entry name" value="FI21236P1-RELATED"/>
    <property type="match status" value="1"/>
</dbReference>
<gene>
    <name evidence="5" type="ORF">HYPBUDRAFT_152547</name>
</gene>
<dbReference type="FunFam" id="3.30.70.330:FF:000362">
    <property type="entry name" value="GBP2p Poly(A+) RNA-binding protein"/>
    <property type="match status" value="1"/>
</dbReference>
<accession>A0A1E4RKL0</accession>
<dbReference type="Pfam" id="PF00076">
    <property type="entry name" value="RRM_1"/>
    <property type="match status" value="3"/>
</dbReference>
<feature type="compositionally biased region" description="Basic and acidic residues" evidence="3">
    <location>
        <begin position="8"/>
        <end position="23"/>
    </location>
</feature>
<sequence>MDDLDIDDYSRDRSRSPVRDRSRSPSGSAPAQRDTNSAYSRRDYGYSSSRGRYGNSRESSYDRRGTSGYSRKHTSSRGGRGDYGSRRGGYGGSAPSRYNSSYSEEYRSKTERNYDNSIFIGNIPFTCTSKDVEAIFKGDFKIVRADIVTNRGQSRGMATVEFSNKDDVREAIDKYDHYEYEGREIFVRQDYPPPNEKKKDYVSSSSSSSSSYTPNNSRDRRTTGAPQSGGRERSQQQQQQSIPKPGTEIFVGNLPFSINWQALKDLMRRAGEVVRADVRTDNWGKSRGFGTVVFSTEEAADKAVKEFQGFEIEGRKLDTRPGRTYANAVSNNRDRDHYGGSDSNGSKFSSSRASSKPVSKNTPFTEGVTGDGEISATIFASNLPFVTSVDDLYDLFETIGRVTKAEIQYTPAGKPSGNAVVEFELEELADLAIKNLDNYNYGGRDIKIAYAKKPTTNNEQSNDAEDIEIDGEPSTIQDDSANSKEETEPVDPTPSENIPTDDIPTEAIATEDAAQDVAQDVADDIAE</sequence>
<keyword evidence="1 2" id="KW-0694">RNA-binding</keyword>
<evidence type="ECO:0000259" key="4">
    <source>
        <dbReference type="PROSITE" id="PS50102"/>
    </source>
</evidence>
<feature type="domain" description="RRM" evidence="4">
    <location>
        <begin position="116"/>
        <end position="192"/>
    </location>
</feature>
<dbReference type="SMART" id="SM00360">
    <property type="entry name" value="RRM"/>
    <property type="match status" value="3"/>
</dbReference>
<feature type="region of interest" description="Disordered" evidence="3">
    <location>
        <begin position="186"/>
        <end position="248"/>
    </location>
</feature>
<dbReference type="GeneID" id="30995629"/>
<dbReference type="PROSITE" id="PS50102">
    <property type="entry name" value="RRM"/>
    <property type="match status" value="3"/>
</dbReference>
<dbReference type="GO" id="GO:0005634">
    <property type="term" value="C:nucleus"/>
    <property type="evidence" value="ECO:0007669"/>
    <property type="project" value="TreeGrafter"/>
</dbReference>
<evidence type="ECO:0000313" key="6">
    <source>
        <dbReference type="Proteomes" id="UP000095085"/>
    </source>
</evidence>
<evidence type="ECO:0000256" key="1">
    <source>
        <dbReference type="ARBA" id="ARBA00022884"/>
    </source>
</evidence>
<name>A0A1E4RKL0_9ASCO</name>
<dbReference type="InterPro" id="IPR050374">
    <property type="entry name" value="RRT5_SRSF_SR"/>
</dbReference>
<feature type="compositionally biased region" description="Acidic residues" evidence="3">
    <location>
        <begin position="462"/>
        <end position="471"/>
    </location>
</feature>
<keyword evidence="6" id="KW-1185">Reference proteome</keyword>
<dbReference type="SUPFAM" id="SSF54928">
    <property type="entry name" value="RNA-binding domain, RBD"/>
    <property type="match status" value="3"/>
</dbReference>
<dbReference type="EMBL" id="KV454540">
    <property type="protein sequence ID" value="ODV67741.1"/>
    <property type="molecule type" value="Genomic_DNA"/>
</dbReference>
<feature type="compositionally biased region" description="Low complexity" evidence="3">
    <location>
        <begin position="340"/>
        <end position="360"/>
    </location>
</feature>
<dbReference type="InterPro" id="IPR035979">
    <property type="entry name" value="RBD_domain_sf"/>
</dbReference>
<evidence type="ECO:0000313" key="5">
    <source>
        <dbReference type="EMBL" id="ODV67741.1"/>
    </source>
</evidence>
<protein>
    <recommendedName>
        <fullName evidence="4">RRM domain-containing protein</fullName>
    </recommendedName>
</protein>
<dbReference type="Proteomes" id="UP000095085">
    <property type="component" value="Unassembled WGS sequence"/>
</dbReference>
<evidence type="ECO:0000256" key="3">
    <source>
        <dbReference type="SAM" id="MobiDB-lite"/>
    </source>
</evidence>
<feature type="region of interest" description="Disordered" evidence="3">
    <location>
        <begin position="322"/>
        <end position="367"/>
    </location>
</feature>
<dbReference type="InterPro" id="IPR012677">
    <property type="entry name" value="Nucleotide-bd_a/b_plait_sf"/>
</dbReference>
<dbReference type="OrthoDB" id="1049195at2759"/>
<dbReference type="PANTHER" id="PTHR23003">
    <property type="entry name" value="RNA RECOGNITION MOTIF RRM DOMAIN CONTAINING PROTEIN"/>
    <property type="match status" value="1"/>
</dbReference>
<feature type="compositionally biased region" description="Low complexity" evidence="3">
    <location>
        <begin position="93"/>
        <end position="103"/>
    </location>
</feature>
<proteinExistence type="predicted"/>
<dbReference type="STRING" id="984485.A0A1E4RKL0"/>
<dbReference type="AlphaFoldDB" id="A0A1E4RKL0"/>
<dbReference type="GO" id="GO:0003729">
    <property type="term" value="F:mRNA binding"/>
    <property type="evidence" value="ECO:0007669"/>
    <property type="project" value="TreeGrafter"/>
</dbReference>
<dbReference type="GO" id="GO:0005737">
    <property type="term" value="C:cytoplasm"/>
    <property type="evidence" value="ECO:0007669"/>
    <property type="project" value="TreeGrafter"/>
</dbReference>
<feature type="domain" description="RRM" evidence="4">
    <location>
        <begin position="376"/>
        <end position="453"/>
    </location>
</feature>
<evidence type="ECO:0000256" key="2">
    <source>
        <dbReference type="PROSITE-ProRule" id="PRU00176"/>
    </source>
</evidence>
<feature type="region of interest" description="Disordered" evidence="3">
    <location>
        <begin position="1"/>
        <end position="104"/>
    </location>
</feature>
<feature type="domain" description="RRM" evidence="4">
    <location>
        <begin position="247"/>
        <end position="324"/>
    </location>
</feature>
<organism evidence="5 6">
    <name type="scientific">Hyphopichia burtonii NRRL Y-1933</name>
    <dbReference type="NCBI Taxonomy" id="984485"/>
    <lineage>
        <taxon>Eukaryota</taxon>
        <taxon>Fungi</taxon>
        <taxon>Dikarya</taxon>
        <taxon>Ascomycota</taxon>
        <taxon>Saccharomycotina</taxon>
        <taxon>Pichiomycetes</taxon>
        <taxon>Debaryomycetaceae</taxon>
        <taxon>Hyphopichia</taxon>
    </lineage>
</organism>
<dbReference type="Gene3D" id="3.30.70.330">
    <property type="match status" value="3"/>
</dbReference>
<dbReference type="InterPro" id="IPR000504">
    <property type="entry name" value="RRM_dom"/>
</dbReference>